<dbReference type="Proteomes" id="UP000031561">
    <property type="component" value="Unassembled WGS sequence"/>
</dbReference>
<organism evidence="3 4">
    <name type="scientific">Lyngbya confervoides BDU141951</name>
    <dbReference type="NCBI Taxonomy" id="1574623"/>
    <lineage>
        <taxon>Bacteria</taxon>
        <taxon>Bacillati</taxon>
        <taxon>Cyanobacteriota</taxon>
        <taxon>Cyanophyceae</taxon>
        <taxon>Oscillatoriophycideae</taxon>
        <taxon>Oscillatoriales</taxon>
        <taxon>Microcoleaceae</taxon>
        <taxon>Lyngbya</taxon>
    </lineage>
</organism>
<evidence type="ECO:0000313" key="4">
    <source>
        <dbReference type="Proteomes" id="UP000031561"/>
    </source>
</evidence>
<accession>A0ABD4T025</accession>
<feature type="region of interest" description="Disordered" evidence="2">
    <location>
        <begin position="1"/>
        <end position="23"/>
    </location>
</feature>
<dbReference type="AlphaFoldDB" id="A0ABD4T025"/>
<dbReference type="EMBL" id="JTHE03000023">
    <property type="protein sequence ID" value="MCM1981878.1"/>
    <property type="molecule type" value="Genomic_DNA"/>
</dbReference>
<feature type="coiled-coil region" evidence="1">
    <location>
        <begin position="26"/>
        <end position="53"/>
    </location>
</feature>
<name>A0ABD4T025_9CYAN</name>
<proteinExistence type="predicted"/>
<reference evidence="3 4" key="1">
    <citation type="journal article" date="2015" name="Genome Announc.">
        <title>Draft Genome Sequence of Filamentous Marine Cyanobacterium Lyngbya confervoides Strain BDU141951.</title>
        <authorList>
            <person name="Chandrababunaidu M.M."/>
            <person name="Sen D."/>
            <person name="Tripathy S."/>
        </authorList>
    </citation>
    <scope>NUCLEOTIDE SEQUENCE [LARGE SCALE GENOMIC DNA]</scope>
    <source>
        <strain evidence="3 4">BDU141951</strain>
    </source>
</reference>
<dbReference type="RefSeq" id="WP_166280007.1">
    <property type="nucleotide sequence ID" value="NZ_JTHE03000023.1"/>
</dbReference>
<evidence type="ECO:0000256" key="2">
    <source>
        <dbReference type="SAM" id="MobiDB-lite"/>
    </source>
</evidence>
<feature type="compositionally biased region" description="Pro residues" evidence="2">
    <location>
        <begin position="1"/>
        <end position="10"/>
    </location>
</feature>
<protein>
    <submittedName>
        <fullName evidence="3">Uncharacterized protein</fullName>
    </submittedName>
</protein>
<evidence type="ECO:0000313" key="3">
    <source>
        <dbReference type="EMBL" id="MCM1981878.1"/>
    </source>
</evidence>
<keyword evidence="1" id="KW-0175">Coiled coil</keyword>
<comment type="caution">
    <text evidence="3">The sequence shown here is derived from an EMBL/GenBank/DDBJ whole genome shotgun (WGS) entry which is preliminary data.</text>
</comment>
<evidence type="ECO:0000256" key="1">
    <source>
        <dbReference type="SAM" id="Coils"/>
    </source>
</evidence>
<keyword evidence="4" id="KW-1185">Reference proteome</keyword>
<gene>
    <name evidence="3" type="ORF">QQ91_0003405</name>
</gene>
<sequence>MDPSSPPLHSSPPSFQSISEAVHQAASEAQGDLAELLKLLRLLEKLHREIRDDAFLRLLPTNRQALYALLRDIEQEGGWPYIPRMKLRKLLEGEEGVQAESLPFADADP</sequence>